<dbReference type="Proteomes" id="UP000178943">
    <property type="component" value="Unassembled WGS sequence"/>
</dbReference>
<evidence type="ECO:0000313" key="2">
    <source>
        <dbReference type="Proteomes" id="UP000178943"/>
    </source>
</evidence>
<comment type="caution">
    <text evidence="1">The sequence shown here is derived from an EMBL/GenBank/DDBJ whole genome shotgun (WGS) entry which is preliminary data.</text>
</comment>
<evidence type="ECO:0000313" key="1">
    <source>
        <dbReference type="EMBL" id="OGF64405.1"/>
    </source>
</evidence>
<accession>A0A1F5VLX5</accession>
<dbReference type="Gene3D" id="3.40.50.300">
    <property type="entry name" value="P-loop containing nucleotide triphosphate hydrolases"/>
    <property type="match status" value="1"/>
</dbReference>
<proteinExistence type="predicted"/>
<protein>
    <submittedName>
        <fullName evidence="1">Uncharacterized protein</fullName>
    </submittedName>
</protein>
<name>A0A1F5VLX5_9BACT</name>
<sequence>MSCALFFCVRDELRAQGLGAFQKVFGADVAEVTSANPRINARILVAIYKILNDAEEQEDAIYFLENYSENYFSHIIIDESYRNKGISLLKLLNEHSIRQEVYSSSNKKLFLQSRHSKNAGRISVYSSSKNTFGGS</sequence>
<dbReference type="STRING" id="1817863.A2Y62_13465"/>
<organism evidence="1 2">
    <name type="scientific">Candidatus Fischerbacteria bacterium RBG_13_37_8</name>
    <dbReference type="NCBI Taxonomy" id="1817863"/>
    <lineage>
        <taxon>Bacteria</taxon>
        <taxon>Candidatus Fischeribacteriota</taxon>
    </lineage>
</organism>
<reference evidence="1 2" key="1">
    <citation type="journal article" date="2016" name="Nat. Commun.">
        <title>Thousands of microbial genomes shed light on interconnected biogeochemical processes in an aquifer system.</title>
        <authorList>
            <person name="Anantharaman K."/>
            <person name="Brown C.T."/>
            <person name="Hug L.A."/>
            <person name="Sharon I."/>
            <person name="Castelle C.J."/>
            <person name="Probst A.J."/>
            <person name="Thomas B.C."/>
            <person name="Singh A."/>
            <person name="Wilkins M.J."/>
            <person name="Karaoz U."/>
            <person name="Brodie E.L."/>
            <person name="Williams K.H."/>
            <person name="Hubbard S.S."/>
            <person name="Banfield J.F."/>
        </authorList>
    </citation>
    <scope>NUCLEOTIDE SEQUENCE [LARGE SCALE GENOMIC DNA]</scope>
</reference>
<dbReference type="AlphaFoldDB" id="A0A1F5VLX5"/>
<gene>
    <name evidence="1" type="ORF">A2Y62_13465</name>
</gene>
<dbReference type="EMBL" id="MFGW01000137">
    <property type="protein sequence ID" value="OGF64405.1"/>
    <property type="molecule type" value="Genomic_DNA"/>
</dbReference>
<dbReference type="InterPro" id="IPR027417">
    <property type="entry name" value="P-loop_NTPase"/>
</dbReference>